<dbReference type="PROSITE" id="PS00712">
    <property type="entry name" value="RIBOSOMAL_S17E"/>
    <property type="match status" value="1"/>
</dbReference>
<dbReference type="GO" id="GO:0003735">
    <property type="term" value="F:structural constituent of ribosome"/>
    <property type="evidence" value="ECO:0007669"/>
    <property type="project" value="InterPro"/>
</dbReference>
<dbReference type="PANTHER" id="PTHR43180">
    <property type="entry name" value="3-OXOACYL-(ACYL-CARRIER-PROTEIN) REDUCTASE (AFU_ORTHOLOGUE AFUA_6G11210)"/>
    <property type="match status" value="1"/>
</dbReference>
<keyword evidence="5" id="KW-0687">Ribonucleoprotein</keyword>
<evidence type="ECO:0000256" key="1">
    <source>
        <dbReference type="ARBA" id="ARBA00006484"/>
    </source>
</evidence>
<dbReference type="PRINTS" id="PR00081">
    <property type="entry name" value="GDHRDH"/>
</dbReference>
<dbReference type="Gene3D" id="3.40.50.720">
    <property type="entry name" value="NAD(P)-binding Rossmann-like Domain"/>
    <property type="match status" value="2"/>
</dbReference>
<dbReference type="STRING" id="3750.A0A498HXK3"/>
<dbReference type="InterPro" id="IPR002347">
    <property type="entry name" value="SDR_fam"/>
</dbReference>
<evidence type="ECO:0000256" key="6">
    <source>
        <dbReference type="SAM" id="MobiDB-lite"/>
    </source>
</evidence>
<dbReference type="SUPFAM" id="SSF116820">
    <property type="entry name" value="Rps17e-like"/>
    <property type="match status" value="1"/>
</dbReference>
<evidence type="ECO:0008006" key="9">
    <source>
        <dbReference type="Google" id="ProtNLM"/>
    </source>
</evidence>
<dbReference type="GO" id="GO:0006412">
    <property type="term" value="P:translation"/>
    <property type="evidence" value="ECO:0007669"/>
    <property type="project" value="InterPro"/>
</dbReference>
<name>A0A498HXK3_MALDO</name>
<gene>
    <name evidence="7" type="ORF">DVH24_019246</name>
</gene>
<evidence type="ECO:0000256" key="5">
    <source>
        <dbReference type="ARBA" id="ARBA00023274"/>
    </source>
</evidence>
<protein>
    <recommendedName>
        <fullName evidence="9">40S ribosomal protein S17</fullName>
    </recommendedName>
</protein>
<evidence type="ECO:0000313" key="7">
    <source>
        <dbReference type="EMBL" id="RXH76358.1"/>
    </source>
</evidence>
<dbReference type="Pfam" id="PF13561">
    <property type="entry name" value="adh_short_C2"/>
    <property type="match status" value="2"/>
</dbReference>
<dbReference type="EMBL" id="RDQH01000340">
    <property type="protein sequence ID" value="RXH76358.1"/>
    <property type="molecule type" value="Genomic_DNA"/>
</dbReference>
<feature type="region of interest" description="Disordered" evidence="6">
    <location>
        <begin position="640"/>
        <end position="668"/>
    </location>
</feature>
<dbReference type="SUPFAM" id="SSF51735">
    <property type="entry name" value="NAD(P)-binding Rossmann-fold domains"/>
    <property type="match status" value="2"/>
</dbReference>
<accession>A0A498HXK3</accession>
<comment type="caution">
    <text evidence="7">The sequence shown here is derived from an EMBL/GenBank/DDBJ whole genome shotgun (WGS) entry which is preliminary data.</text>
</comment>
<comment type="similarity">
    <text evidence="2">Belongs to the eukaryotic ribosomal protein eS17 family.</text>
</comment>
<dbReference type="Pfam" id="PF00833">
    <property type="entry name" value="Ribosomal_S17e"/>
    <property type="match status" value="1"/>
</dbReference>
<comment type="similarity">
    <text evidence="1">Belongs to the short-chain dehydrogenases/reductases (SDR) family.</text>
</comment>
<keyword evidence="3" id="KW-0689">Ribosomal protein</keyword>
<dbReference type="InterPro" id="IPR018273">
    <property type="entry name" value="Ribosomal_eS17_CS"/>
</dbReference>
<keyword evidence="8" id="KW-1185">Reference proteome</keyword>
<dbReference type="InterPro" id="IPR001210">
    <property type="entry name" value="Ribosomal_eS17"/>
</dbReference>
<dbReference type="FunFam" id="1.10.60.20:FF:000001">
    <property type="entry name" value="40S ribosomal protein S17"/>
    <property type="match status" value="1"/>
</dbReference>
<evidence type="ECO:0000256" key="4">
    <source>
        <dbReference type="ARBA" id="ARBA00023002"/>
    </source>
</evidence>
<evidence type="ECO:0000256" key="3">
    <source>
        <dbReference type="ARBA" id="ARBA00022980"/>
    </source>
</evidence>
<dbReference type="PRINTS" id="PR00080">
    <property type="entry name" value="SDRFAMILY"/>
</dbReference>
<dbReference type="InterPro" id="IPR036291">
    <property type="entry name" value="NAD(P)-bd_dom_sf"/>
</dbReference>
<dbReference type="HAMAP" id="MF_00511">
    <property type="entry name" value="Ribosomal_eS17"/>
    <property type="match status" value="1"/>
</dbReference>
<dbReference type="InterPro" id="IPR020904">
    <property type="entry name" value="Sc_DH/Rdtase_CS"/>
</dbReference>
<dbReference type="Proteomes" id="UP000290289">
    <property type="component" value="Chromosome 14"/>
</dbReference>
<sequence>MAFSSVLSAVPRRLEGKVALITGGASGIGECTAKIFVQHGAKVVIADVQDDLGHSVRESIGPSDCTFVHCDVTDEAQIKDSVHKAVATYGKLDIMFNNAGIVDPNKARIIDNEKADFERVLSINVTGVFLGIKHAAQAMIPARTGSIISTASISSYVGGAASHAYCCSKHAVNGLTKNAAVELGQFGIRVNCLSPYALATPLARTFVGVEDEELENVMGSLANLKGVTLKAVDVANAALYLASDEASSSSLVPVPSPKRLEGKVAIITGGASGIGESTARLFVFHGAKVVIADVQDELALSLCKELNSDGESISYIRCDVTIDSDVKNVVDVALSKYGKLDIMYNNAGISGKLDPSILGADAENFKQVFDVNVYGAFLGAKHAARAMIAAKKGVILFTSSVASASCGESTHAYTMSKHAVVGLMKSLCVDLGQHGIRVNCISPCAMATPLLTNLMGIEKNTVEELICASAVLKGAVPRAEDVAEAAVYLASEESKFVNGLNLLVDGGYSTTNQSLTPPHNSTTTMGRVRTKTVKKSSRQVIERYYSRMTLDFHTNKKILEEVAIIPSKRLRNKIAGFSTHLMKRIQKGPVRGISLKLQEEERERRMDFVPEESAIKIDEISVDKETLDMLSALGMADMPGVKRVDPEAQTQNLGYGRGAPRRNEDIDK</sequence>
<reference evidence="7 8" key="1">
    <citation type="submission" date="2018-10" db="EMBL/GenBank/DDBJ databases">
        <title>A high-quality apple genome assembly.</title>
        <authorList>
            <person name="Hu J."/>
        </authorList>
    </citation>
    <scope>NUCLEOTIDE SEQUENCE [LARGE SCALE GENOMIC DNA]</scope>
    <source>
        <strain evidence="8">cv. HFTH1</strain>
        <tissue evidence="7">Young leaf</tissue>
    </source>
</reference>
<dbReference type="GO" id="GO:0003729">
    <property type="term" value="F:mRNA binding"/>
    <property type="evidence" value="ECO:0007669"/>
    <property type="project" value="UniProtKB-ARBA"/>
</dbReference>
<proteinExistence type="inferred from homology"/>
<dbReference type="GO" id="GO:0016491">
    <property type="term" value="F:oxidoreductase activity"/>
    <property type="evidence" value="ECO:0007669"/>
    <property type="project" value="UniProtKB-KW"/>
</dbReference>
<keyword evidence="4" id="KW-0560">Oxidoreductase</keyword>
<dbReference type="PANTHER" id="PTHR43180:SF45">
    <property type="entry name" value="SECOISOLARICIRESINOL DEHYDROGENASE-LIKE ISOFORM X1"/>
    <property type="match status" value="1"/>
</dbReference>
<dbReference type="GO" id="GO:1990904">
    <property type="term" value="C:ribonucleoprotein complex"/>
    <property type="evidence" value="ECO:0007669"/>
    <property type="project" value="UniProtKB-KW"/>
</dbReference>
<evidence type="ECO:0000313" key="8">
    <source>
        <dbReference type="Proteomes" id="UP000290289"/>
    </source>
</evidence>
<dbReference type="FunFam" id="3.40.50.720:FF:000084">
    <property type="entry name" value="Short-chain dehydrogenase reductase"/>
    <property type="match status" value="2"/>
</dbReference>
<evidence type="ECO:0000256" key="2">
    <source>
        <dbReference type="ARBA" id="ARBA00010444"/>
    </source>
</evidence>
<dbReference type="NCBIfam" id="NF005559">
    <property type="entry name" value="PRK07231.1"/>
    <property type="match status" value="1"/>
</dbReference>
<dbReference type="PROSITE" id="PS00061">
    <property type="entry name" value="ADH_SHORT"/>
    <property type="match status" value="2"/>
</dbReference>
<organism evidence="7 8">
    <name type="scientific">Malus domestica</name>
    <name type="common">Apple</name>
    <name type="synonym">Pyrus malus</name>
    <dbReference type="NCBI Taxonomy" id="3750"/>
    <lineage>
        <taxon>Eukaryota</taxon>
        <taxon>Viridiplantae</taxon>
        <taxon>Streptophyta</taxon>
        <taxon>Embryophyta</taxon>
        <taxon>Tracheophyta</taxon>
        <taxon>Spermatophyta</taxon>
        <taxon>Magnoliopsida</taxon>
        <taxon>eudicotyledons</taxon>
        <taxon>Gunneridae</taxon>
        <taxon>Pentapetalae</taxon>
        <taxon>rosids</taxon>
        <taxon>fabids</taxon>
        <taxon>Rosales</taxon>
        <taxon>Rosaceae</taxon>
        <taxon>Amygdaloideae</taxon>
        <taxon>Maleae</taxon>
        <taxon>Malus</taxon>
    </lineage>
</organism>
<dbReference type="AlphaFoldDB" id="A0A498HXK3"/>
<dbReference type="Gene3D" id="1.10.60.20">
    <property type="entry name" value="Ribosomal protein S17e-like"/>
    <property type="match status" value="1"/>
</dbReference>
<dbReference type="GO" id="GO:0005840">
    <property type="term" value="C:ribosome"/>
    <property type="evidence" value="ECO:0007669"/>
    <property type="project" value="UniProtKB-KW"/>
</dbReference>
<dbReference type="InterPro" id="IPR036401">
    <property type="entry name" value="Ribosomal_eS17_sf"/>
</dbReference>